<feature type="compositionally biased region" description="Polar residues" evidence="1">
    <location>
        <begin position="750"/>
        <end position="768"/>
    </location>
</feature>
<dbReference type="Proteomes" id="UP001202281">
    <property type="component" value="Unassembled WGS sequence"/>
</dbReference>
<dbReference type="EMBL" id="JALHLG010000006">
    <property type="protein sequence ID" value="MCJ2186507.1"/>
    <property type="molecule type" value="Genomic_DNA"/>
</dbReference>
<feature type="region of interest" description="Disordered" evidence="1">
    <location>
        <begin position="2394"/>
        <end position="2419"/>
    </location>
</feature>
<reference evidence="3 4" key="1">
    <citation type="submission" date="2022-04" db="EMBL/GenBank/DDBJ databases">
        <title>Identification of a novel bacterium isolated from mangrove sediments.</title>
        <authorList>
            <person name="Pan X."/>
        </authorList>
    </citation>
    <scope>NUCLEOTIDE SEQUENCE [LARGE SCALE GENOMIC DNA]</scope>
    <source>
        <strain evidence="3 4">B2638</strain>
    </source>
</reference>
<keyword evidence="4" id="KW-1185">Reference proteome</keyword>
<keyword evidence="2" id="KW-1133">Transmembrane helix</keyword>
<feature type="compositionally biased region" description="Low complexity" evidence="1">
    <location>
        <begin position="698"/>
        <end position="707"/>
    </location>
</feature>
<dbReference type="RefSeq" id="WP_243919006.1">
    <property type="nucleotide sequence ID" value="NZ_JALHLG010000006.1"/>
</dbReference>
<feature type="compositionally biased region" description="Basic and acidic residues" evidence="1">
    <location>
        <begin position="74"/>
        <end position="86"/>
    </location>
</feature>
<feature type="region of interest" description="Disordered" evidence="1">
    <location>
        <begin position="671"/>
        <end position="770"/>
    </location>
</feature>
<comment type="caution">
    <text evidence="3">The sequence shown here is derived from an EMBL/GenBank/DDBJ whole genome shotgun (WGS) entry which is preliminary data.</text>
</comment>
<accession>A0ABT0BN76</accession>
<feature type="region of interest" description="Disordered" evidence="1">
    <location>
        <begin position="1099"/>
        <end position="1126"/>
    </location>
</feature>
<feature type="region of interest" description="Disordered" evidence="1">
    <location>
        <begin position="2341"/>
        <end position="2377"/>
    </location>
</feature>
<proteinExistence type="predicted"/>
<evidence type="ECO:0000256" key="2">
    <source>
        <dbReference type="SAM" id="Phobius"/>
    </source>
</evidence>
<evidence type="ECO:0008006" key="5">
    <source>
        <dbReference type="Google" id="ProtNLM"/>
    </source>
</evidence>
<feature type="region of interest" description="Disordered" evidence="1">
    <location>
        <begin position="1"/>
        <end position="178"/>
    </location>
</feature>
<feature type="transmembrane region" description="Helical" evidence="2">
    <location>
        <begin position="1451"/>
        <end position="1470"/>
    </location>
</feature>
<feature type="compositionally biased region" description="Pro residues" evidence="1">
    <location>
        <begin position="164"/>
        <end position="176"/>
    </location>
</feature>
<feature type="compositionally biased region" description="Polar residues" evidence="1">
    <location>
        <begin position="95"/>
        <end position="104"/>
    </location>
</feature>
<feature type="compositionally biased region" description="Basic and acidic residues" evidence="1">
    <location>
        <begin position="1766"/>
        <end position="1784"/>
    </location>
</feature>
<name>A0ABT0BN76_9SPHN</name>
<keyword evidence="2" id="KW-0812">Transmembrane</keyword>
<feature type="compositionally biased region" description="Basic and acidic residues" evidence="1">
    <location>
        <begin position="147"/>
        <end position="156"/>
    </location>
</feature>
<feature type="compositionally biased region" description="Low complexity" evidence="1">
    <location>
        <begin position="2398"/>
        <end position="2408"/>
    </location>
</feature>
<evidence type="ECO:0000313" key="3">
    <source>
        <dbReference type="EMBL" id="MCJ2186507.1"/>
    </source>
</evidence>
<gene>
    <name evidence="3" type="ORF">MTR66_06735</name>
</gene>
<feature type="region of interest" description="Disordered" evidence="1">
    <location>
        <begin position="2010"/>
        <end position="2045"/>
    </location>
</feature>
<protein>
    <recommendedName>
        <fullName evidence="5">Annexin</fullName>
    </recommendedName>
</protein>
<organism evidence="3 4">
    <name type="scientific">Novosphingobium beihaiensis</name>
    <dbReference type="NCBI Taxonomy" id="2930389"/>
    <lineage>
        <taxon>Bacteria</taxon>
        <taxon>Pseudomonadati</taxon>
        <taxon>Pseudomonadota</taxon>
        <taxon>Alphaproteobacteria</taxon>
        <taxon>Sphingomonadales</taxon>
        <taxon>Sphingomonadaceae</taxon>
        <taxon>Novosphingobium</taxon>
    </lineage>
</organism>
<feature type="compositionally biased region" description="Basic and acidic residues" evidence="1">
    <location>
        <begin position="48"/>
        <end position="60"/>
    </location>
</feature>
<evidence type="ECO:0000313" key="4">
    <source>
        <dbReference type="Proteomes" id="UP001202281"/>
    </source>
</evidence>
<keyword evidence="2" id="KW-0472">Membrane</keyword>
<sequence length="2916" mass="312589">MPARRVAPEPQPVHRRRPSRPAPARHDAISETGGGARASAYTSLVRQPPEHEAAREEIPRLDALPALAATPETPPEHPERDARADTPDSDAPATGTETAPNQPEMQAAQEAVSAEMGGEGGEGSEEAESPASPGNGGSSQHRRRRSGRADDTEENGRPAGSAPVPLPHTGKPPLPADPLRIELRVPDFKAATDLPPAAEQADGQDAQPAKPDPRQAQAAYAEAVRFGKSFYQELVGAARDIRAEALREARQAHARLDADLALALQILAGTLSKRLASNDQSRETALARLEASATSLRRRIRHAARVAFGRLTAMKGTYDRETAGPRGKRTSMPGKVSDAMFDNMVARWDAEDEIDSFIETPGSYLSDSDFSDEGRGRWETKAMREAAVEFVVPYARADKTAIGKREDVLYDRLSPLADCLPCQLDTAFMTLDARMDYLMVAGPRSVANARKGAIARVDDLVEQMRITIEEAHSSTARQLVEQHDSTRDMLIEMAKLEQTGAASQIEAGTQRTVEGLTAIAASQTRGIDAAHAELADGAEQPAGIYATSVMAGAAKLKSNIRGMTKAYPEPQREQIRKAEALRGGQRRAAQQQRDKALRDFDDALAASIRQTYDQIDSSIAAEFQRMASVPRQVRSTCDDALARAEEARVNDVNNLTRAVNDLDTRVDATIAGTAARTNNDNNNQRSGDAAETTPAPPSAGADSAGTGERMPPPESCAGCQQEEGETPAQRPAAQGTGDSQAGGNGEGDAPQQTQAPDGTSGQGDNYVSSPDFRRYAGQVKTDPAEGNAVAAFITKVQTQVGKVLTTRQDGCHDALTYSWRKPDVNGLMRSLRGLTPTSGKALEEVYEHGSLRSDINSKFDDMYNWTLSAPSTVRYNRNAALQALNGNVGGAALNELRASINYSNEDSRIREIMQSLTPAQLRNLPDSELDAIAADLDGENLERFNALRRGDGGMERAITLRNDINSANARYGTQRGRDIQEAIAKARTTGGLAIEGDPNRAMADIFGLEHPDVVAGRRDAQWRSTLENFANLRQVQSRLHYQSADTDPTGMAPQLSDEQRRTRYREPFRHDEDFAEGKTNRELENVMLRFAVADRYYGGRRRGPATSRPPPPGYHGESSGIADRPGRLPPDMVNWIEQTIRHGPDSTEERGARLLVEFNRAEARGSAERLDKTIHIGSADAVAGGGYARRDTAAAQEERDRVLVQFARYRAELRGEEPMVGPIDPASVTADLQTRFSTALRNDPHARALALGIIGGEQGDAIAAMEYSIDRGDKAIALRYLRRMDRRQIDAMMAEYDRRHPGGPSLYERLGLFRHHGMGAAFSGDDALELEIAVMGVPQNDRESAEVALRRMDQQIEHSTGAGQSVAADEFSRLQANRDELRRVMGITATDIDGLGRIRLVDDDGNAVQLGNFNADGSFRATPGASMAQFQRAVTLGQITAENFTHAVDEAANFLTTMLAVVAAVVITIATAGAASILLPMLLTAAIGLAGVGMTWALKGGRYSRDDLTRDLANVAVQTLVAGVGAAAGLYMRAGAMGGRAVTTMMGRLSMAEGKLAAQLGMKELAKLTLRQELMLGALTGVVGNVGGAMADPRAWREGRVGDEIWHGMARGAVSGMIGSAAMRPLSRLGQDASLAQQIGARAMLNGVSNSATKAWDLVYDTNRGTYRGSLEDALGEIGTAGATGLIQGGLEAGGERFGQRSGIAGALQNNRTDADRPAAPHAAASSRPDAETPPPPAAELPDTAKTTPPRGMGIDEDGALVPHALMHDDDGPGLRTGDRERPAGRRPLPKPANDNPGGRPHQIAALSDFDMVSMPKAMEGAVFVHPDSTDLMAANDNFGRLINADPSREVAVHFNPVTGEYVVIQGGPNSVAIIRPGGELSGPGAAGRIVSVDGVPDPRGHWIVHSHYHPNRPGETGTALLRRLPSGFAGDFGVIHFESVGLGLGDRRSRIYFSDEGSVAYTDFGVTPGHPEGKYWIDFPSPRTGERVRRRFHTPEEYGSFVKTVRADPDAAISPRQGGLHTADASEPAALRRGSTETALSSADRRSIRDLASAVEGLGEHRRAVDILRENGAAASTIEEARRWIGEAEASTRSMVEAMGLVGEPQSMDRLHHIMNDTAMAPELRQAIGDAVVSATREHLIRSGQLAHDEPLMLLFHGAPMGRARSMAEGGIDLARVGSGHEDDFGAGLYLTSGVANAEKYAAKFGRERGAIFPFMMRRRDMGQVVDVRPGGPHRAQWEAFVSANVDMFAEGIVTPRMAQAMLAGREPAFADLDGFGNRGQVFEAFLAHLSATTGDPALARPDLVLGELGGPFTTGVGHGDQQAARTGVVADVLNSQMGSRAVPASPSGELAHPGALRHDDAEGASLPAEDGDAALPRQVDEDVDRAFAATFDQSIPAETPAQAQQRAAREEARSQATADAIDTAVRQFIAADGPAPAARSRARVLRKIIGAAPQASHAILHALTSGTAEGGGRVLSARQEASLIHELTAGGMPQALAARYAKAFGHIMDAAGPLHQAIATAAERAAWGDSLGGLQQRAESALDRRLLLLAARQFSYREGRESAGPRFKEVFRRDERAVMDFLASTAPMRERLNAFRRARRIAGASPEDVTRDVESLVGALKDAGLQETIDHWQQRYRDAGITAGNLDQIARDHPEVLLMTAHASPDQLAEFMARRITELLPEKAAGNRDIDALEFVASFQRGQQTGKRSLASELEAVRMLCGVPLSEAESAGPAMTLLKSDAVAGGATNRGGLDIVGFQTLPGGADGETILQVVVVDDKAVNAETLDSVSALTDSRLAINLLLAAVEIRRRVAALPSGGTPEMQSFAQDAQIASAQMLAASAELRKLTIPPVTDEAAMQVYHEDVARIMQEHHISQVITSEYGSITRLKEWMTRQGIQTYPEYLRWLARRQRGQ</sequence>
<feature type="region of interest" description="Disordered" evidence="1">
    <location>
        <begin position="1712"/>
        <end position="1802"/>
    </location>
</feature>
<evidence type="ECO:0000256" key="1">
    <source>
        <dbReference type="SAM" id="MobiDB-lite"/>
    </source>
</evidence>
<feature type="compositionally biased region" description="Polar residues" evidence="1">
    <location>
        <begin position="675"/>
        <end position="686"/>
    </location>
</feature>